<name>A0A0V1A0J5_9BILA</name>
<organism evidence="1 2">
    <name type="scientific">Trichinella patagoniensis</name>
    <dbReference type="NCBI Taxonomy" id="990121"/>
    <lineage>
        <taxon>Eukaryota</taxon>
        <taxon>Metazoa</taxon>
        <taxon>Ecdysozoa</taxon>
        <taxon>Nematoda</taxon>
        <taxon>Enoplea</taxon>
        <taxon>Dorylaimia</taxon>
        <taxon>Trichinellida</taxon>
        <taxon>Trichinellidae</taxon>
        <taxon>Trichinella</taxon>
    </lineage>
</organism>
<gene>
    <name evidence="1" type="ORF">T12_5148</name>
</gene>
<proteinExistence type="predicted"/>
<evidence type="ECO:0000313" key="1">
    <source>
        <dbReference type="EMBL" id="KRY18309.1"/>
    </source>
</evidence>
<keyword evidence="2" id="KW-1185">Reference proteome</keyword>
<accession>A0A0V1A0J5</accession>
<evidence type="ECO:0000313" key="2">
    <source>
        <dbReference type="Proteomes" id="UP000054783"/>
    </source>
</evidence>
<reference evidence="1 2" key="1">
    <citation type="submission" date="2015-01" db="EMBL/GenBank/DDBJ databases">
        <title>Evolution of Trichinella species and genotypes.</title>
        <authorList>
            <person name="Korhonen P.K."/>
            <person name="Edoardo P."/>
            <person name="Giuseppe L.R."/>
            <person name="Gasser R.B."/>
        </authorList>
    </citation>
    <scope>NUCLEOTIDE SEQUENCE [LARGE SCALE GENOMIC DNA]</scope>
    <source>
        <strain evidence="1">ISS2496</strain>
    </source>
</reference>
<dbReference type="Proteomes" id="UP000054783">
    <property type="component" value="Unassembled WGS sequence"/>
</dbReference>
<comment type="caution">
    <text evidence="1">The sequence shown here is derived from an EMBL/GenBank/DDBJ whole genome shotgun (WGS) entry which is preliminary data.</text>
</comment>
<dbReference type="AlphaFoldDB" id="A0A0V1A0J5"/>
<sequence>MTLSRNMLTLRATSSTITSANKDISSWLLHHFSSKENFTVRILSSSLDYAISAYRSYRNGHYLK</sequence>
<dbReference type="EMBL" id="JYDQ01000048">
    <property type="protein sequence ID" value="KRY18309.1"/>
    <property type="molecule type" value="Genomic_DNA"/>
</dbReference>
<protein>
    <submittedName>
        <fullName evidence="1">Uncharacterized protein</fullName>
    </submittedName>
</protein>